<accession>A0A0X1KSF6</accession>
<dbReference type="GO" id="GO:0016020">
    <property type="term" value="C:membrane"/>
    <property type="evidence" value="ECO:0007669"/>
    <property type="project" value="UniProtKB-SubCell"/>
</dbReference>
<gene>
    <name evidence="8" type="ORF">AJ81_08160</name>
</gene>
<dbReference type="PANTHER" id="PTHR23505:SF79">
    <property type="entry name" value="PROTEIN SPINSTER"/>
    <property type="match status" value="1"/>
</dbReference>
<keyword evidence="2" id="KW-0813">Transport</keyword>
<evidence type="ECO:0000256" key="4">
    <source>
        <dbReference type="ARBA" id="ARBA00022989"/>
    </source>
</evidence>
<dbReference type="PATRIC" id="fig|1123384.7.peg.1636"/>
<proteinExistence type="predicted"/>
<feature type="transmembrane region" description="Helical" evidence="6">
    <location>
        <begin position="68"/>
        <end position="87"/>
    </location>
</feature>
<dbReference type="RefSeq" id="WP_031505045.1">
    <property type="nucleotide sequence ID" value="NC_022795.1"/>
</dbReference>
<feature type="transmembrane region" description="Helical" evidence="6">
    <location>
        <begin position="284"/>
        <end position="306"/>
    </location>
</feature>
<keyword evidence="3 6" id="KW-0812">Transmembrane</keyword>
<feature type="transmembrane region" description="Helical" evidence="6">
    <location>
        <begin position="93"/>
        <end position="114"/>
    </location>
</feature>
<dbReference type="Proteomes" id="UP000077469">
    <property type="component" value="Chromosome"/>
</dbReference>
<sequence>MSMFFIVVLIVLLNADQMVMSPNIGKIEEEFKVSDAQIGFVGAVFTVIGAVISLVWGYFADRYNRKRLLIYSILVGEIPCLMTAFSMNFGQFFFWRMLTGIGVGASFPIVFSLIGDMFDEVNRAKVAALMGAAISVGNILGMVVGGFVGPTFGWRVPFVLVSLPNVVLAMVALFVLQEPARGAFEKGIGELVRAGYAYPKVPKVEDYAKLVSIKTNFLLFLQGIAGTVPWGAIPYFLVEFFRRERGLSVELATLVFVVFGVGNILGTIIGGWIGAILYRRSKPLVPLFCSFTTAAGVWLTVLTFDYSNATGSGLYVLMLLGLLAALTDSLTGPNVKMMLLNVNEPQDRGRIFSIFNLTDSLGTGIGRWIGGLLSVGLGSLGAAMKVSAYFWLICSFFLFLLIFRFAKDVETLESQMEALAQQMEK</sequence>
<feature type="domain" description="Major facilitator superfamily (MFS) profile" evidence="7">
    <location>
        <begin position="2"/>
        <end position="412"/>
    </location>
</feature>
<dbReference type="AlphaFoldDB" id="A0A0X1KSF6"/>
<keyword evidence="5 6" id="KW-0472">Membrane</keyword>
<dbReference type="KEGG" id="phy:AJ81_08160"/>
<dbReference type="EMBL" id="CP007141">
    <property type="protein sequence ID" value="AJC74151.1"/>
    <property type="molecule type" value="Genomic_DNA"/>
</dbReference>
<feature type="transmembrane region" description="Helical" evidence="6">
    <location>
        <begin position="217"/>
        <end position="237"/>
    </location>
</feature>
<feature type="transmembrane region" description="Helical" evidence="6">
    <location>
        <begin position="389"/>
        <end position="406"/>
    </location>
</feature>
<dbReference type="OrthoDB" id="3402920at2"/>
<feature type="transmembrane region" description="Helical" evidence="6">
    <location>
        <begin position="126"/>
        <end position="148"/>
    </location>
</feature>
<evidence type="ECO:0000313" key="9">
    <source>
        <dbReference type="Proteomes" id="UP000077469"/>
    </source>
</evidence>
<feature type="transmembrane region" description="Helical" evidence="6">
    <location>
        <begin position="249"/>
        <end position="277"/>
    </location>
</feature>
<evidence type="ECO:0000256" key="1">
    <source>
        <dbReference type="ARBA" id="ARBA00004141"/>
    </source>
</evidence>
<dbReference type="PaxDb" id="1123384-AJ81_08160"/>
<evidence type="ECO:0000259" key="7">
    <source>
        <dbReference type="PROSITE" id="PS50850"/>
    </source>
</evidence>
<dbReference type="Pfam" id="PF07690">
    <property type="entry name" value="MFS_1"/>
    <property type="match status" value="1"/>
</dbReference>
<dbReference type="InterPro" id="IPR020846">
    <property type="entry name" value="MFS_dom"/>
</dbReference>
<keyword evidence="9" id="KW-1185">Reference proteome</keyword>
<evidence type="ECO:0000256" key="2">
    <source>
        <dbReference type="ARBA" id="ARBA00022448"/>
    </source>
</evidence>
<dbReference type="PANTHER" id="PTHR23505">
    <property type="entry name" value="SPINSTER"/>
    <property type="match status" value="1"/>
</dbReference>
<name>A0A0X1KSF6_9THEM</name>
<feature type="transmembrane region" description="Helical" evidence="6">
    <location>
        <begin position="154"/>
        <end position="176"/>
    </location>
</feature>
<protein>
    <submittedName>
        <fullName evidence="8">Major facilitator transporter</fullName>
    </submittedName>
</protein>
<dbReference type="Gene3D" id="1.20.1250.20">
    <property type="entry name" value="MFS general substrate transporter like domains"/>
    <property type="match status" value="1"/>
</dbReference>
<organism evidence="8 9">
    <name type="scientific">Pseudothermotoga hypogea DSM 11164 = NBRC 106472</name>
    <dbReference type="NCBI Taxonomy" id="1123384"/>
    <lineage>
        <taxon>Bacteria</taxon>
        <taxon>Thermotogati</taxon>
        <taxon>Thermotogota</taxon>
        <taxon>Thermotogae</taxon>
        <taxon>Thermotogales</taxon>
        <taxon>Thermotogaceae</taxon>
        <taxon>Pseudothermotoga</taxon>
    </lineage>
</organism>
<evidence type="ECO:0000256" key="6">
    <source>
        <dbReference type="SAM" id="Phobius"/>
    </source>
</evidence>
<dbReference type="GO" id="GO:0022857">
    <property type="term" value="F:transmembrane transporter activity"/>
    <property type="evidence" value="ECO:0007669"/>
    <property type="project" value="InterPro"/>
</dbReference>
<dbReference type="InterPro" id="IPR036259">
    <property type="entry name" value="MFS_trans_sf"/>
</dbReference>
<reference evidence="8 9" key="1">
    <citation type="submission" date="2014-01" db="EMBL/GenBank/DDBJ databases">
        <title>Genome sequencing of Thermotog hypogea.</title>
        <authorList>
            <person name="Zhang X."/>
            <person name="Alvare G."/>
            <person name="Fristensky B."/>
            <person name="Chen L."/>
            <person name="Suen T."/>
            <person name="Chen Q."/>
            <person name="Ma K."/>
        </authorList>
    </citation>
    <scope>NUCLEOTIDE SEQUENCE [LARGE SCALE GENOMIC DNA]</scope>
    <source>
        <strain evidence="8 9">DSM 11164</strain>
    </source>
</reference>
<evidence type="ECO:0000313" key="8">
    <source>
        <dbReference type="EMBL" id="AJC74151.1"/>
    </source>
</evidence>
<dbReference type="InterPro" id="IPR011701">
    <property type="entry name" value="MFS"/>
</dbReference>
<dbReference type="SUPFAM" id="SSF103473">
    <property type="entry name" value="MFS general substrate transporter"/>
    <property type="match status" value="1"/>
</dbReference>
<feature type="transmembrane region" description="Helical" evidence="6">
    <location>
        <begin position="351"/>
        <end position="369"/>
    </location>
</feature>
<dbReference type="STRING" id="1123384.AJ81_08160"/>
<evidence type="ECO:0000256" key="3">
    <source>
        <dbReference type="ARBA" id="ARBA00022692"/>
    </source>
</evidence>
<feature type="transmembrane region" description="Helical" evidence="6">
    <location>
        <begin position="312"/>
        <end position="330"/>
    </location>
</feature>
<keyword evidence="4 6" id="KW-1133">Transmembrane helix</keyword>
<dbReference type="InterPro" id="IPR044770">
    <property type="entry name" value="MFS_spinster-like"/>
</dbReference>
<dbReference type="PROSITE" id="PS50850">
    <property type="entry name" value="MFS"/>
    <property type="match status" value="1"/>
</dbReference>
<feature type="transmembrane region" description="Helical" evidence="6">
    <location>
        <begin position="39"/>
        <end position="59"/>
    </location>
</feature>
<evidence type="ECO:0000256" key="5">
    <source>
        <dbReference type="ARBA" id="ARBA00023136"/>
    </source>
</evidence>
<comment type="subcellular location">
    <subcellularLocation>
        <location evidence="1">Membrane</location>
        <topology evidence="1">Multi-pass membrane protein</topology>
    </subcellularLocation>
</comment>